<dbReference type="EMBL" id="JAWWNJ010000007">
    <property type="protein sequence ID" value="KAK7052040.1"/>
    <property type="molecule type" value="Genomic_DNA"/>
</dbReference>
<reference evidence="2 3" key="1">
    <citation type="journal article" date="2024" name="J Genomics">
        <title>Draft genome sequencing and assembly of Favolaschia claudopus CIRM-BRFM 2984 isolated from oak limbs.</title>
        <authorList>
            <person name="Navarro D."/>
            <person name="Drula E."/>
            <person name="Chaduli D."/>
            <person name="Cazenave R."/>
            <person name="Ahrendt S."/>
            <person name="Wang J."/>
            <person name="Lipzen A."/>
            <person name="Daum C."/>
            <person name="Barry K."/>
            <person name="Grigoriev I.V."/>
            <person name="Favel A."/>
            <person name="Rosso M.N."/>
            <person name="Martin F."/>
        </authorList>
    </citation>
    <scope>NUCLEOTIDE SEQUENCE [LARGE SCALE GENOMIC DNA]</scope>
    <source>
        <strain evidence="2 3">CIRM-BRFM 2984</strain>
    </source>
</reference>
<protein>
    <submittedName>
        <fullName evidence="2">Uncharacterized protein</fullName>
    </submittedName>
</protein>
<feature type="transmembrane region" description="Helical" evidence="1">
    <location>
        <begin position="640"/>
        <end position="663"/>
    </location>
</feature>
<comment type="caution">
    <text evidence="2">The sequence shown here is derived from an EMBL/GenBank/DDBJ whole genome shotgun (WGS) entry which is preliminary data.</text>
</comment>
<organism evidence="2 3">
    <name type="scientific">Favolaschia claudopus</name>
    <dbReference type="NCBI Taxonomy" id="2862362"/>
    <lineage>
        <taxon>Eukaryota</taxon>
        <taxon>Fungi</taxon>
        <taxon>Dikarya</taxon>
        <taxon>Basidiomycota</taxon>
        <taxon>Agaricomycotina</taxon>
        <taxon>Agaricomycetes</taxon>
        <taxon>Agaricomycetidae</taxon>
        <taxon>Agaricales</taxon>
        <taxon>Marasmiineae</taxon>
        <taxon>Mycenaceae</taxon>
        <taxon>Favolaschia</taxon>
    </lineage>
</organism>
<dbReference type="Proteomes" id="UP001362999">
    <property type="component" value="Unassembled WGS sequence"/>
</dbReference>
<evidence type="ECO:0000256" key="1">
    <source>
        <dbReference type="SAM" id="Phobius"/>
    </source>
</evidence>
<keyword evidence="3" id="KW-1185">Reference proteome</keyword>
<sequence length="767" mass="85314">MNLPDVKSRGVLRFLSASFNLASINDRKAAMSGIQRLLSILRRLILGNTFVRASIRVVLLLFSTLRRIITGKRSNVTSSSAENSNLIRNVYPQTTGCDDGDDLYPRESVVSASSMPVSLHPYSSDSPSAARSSQEITVHAMIPESYPMHSLSIEHLPSSRPPSATVSMQNLPALPPSPNIGLNDYYVLPSNNSSVVDPHLPGPATEFPIHSRCSSGVIGDVEESSPPCLNDVHPRICPATPDMIGRYNRKVIIPNEPTKFILKPLTIRSVPNPPPPCWTGCWTPCQHPEGAQYFFHEEKRVFTDANLFDANTLTFINDNMRTVLDFLQAHNVDLDPGVDLVLDEFLYDDGSKGCQYYFVNHQDRCVFWMDYCDSNLFPVTAEVKGMSSASHIRHELEAQYWLHCEYYPLAFEVTHVVVDELRDIVLHALGDVITSETSTVSREIDDLNKMITLLDGISQYVGEHADKNLSGSTVLVGRLMHLFARNRVYNFHGEPGARLNVDQSIHATAQTRTLLVRTLSPLLFYAPDVHLSGLKAIGMDGIIRRRGWADYVRRLIGEWQEFILYATVVLNANVAFLAISSVDNNGASAPNRSAAQISSYLSILTSIGSIIVGLLLTNHHRGPEFSLPRIHPISGRETRAILYGLPYALLIWSMVAFIAAFSFMCFTQANLLSRILVACVWIAVAALTLWCIVYCCDWDWLGPLMSRLGFVEEGAASSEKDHPQAAVESTMCTESRSIKRWWTATRASITAILTKGFWRSEQIVTDV</sequence>
<gene>
    <name evidence="2" type="ORF">R3P38DRAFT_3255270</name>
</gene>
<keyword evidence="1" id="KW-0472">Membrane</keyword>
<keyword evidence="1" id="KW-0812">Transmembrane</keyword>
<name>A0AAW0DGU2_9AGAR</name>
<evidence type="ECO:0000313" key="3">
    <source>
        <dbReference type="Proteomes" id="UP001362999"/>
    </source>
</evidence>
<proteinExistence type="predicted"/>
<accession>A0AAW0DGU2</accession>
<feature type="transmembrane region" description="Helical" evidence="1">
    <location>
        <begin position="600"/>
        <end position="619"/>
    </location>
</feature>
<keyword evidence="1" id="KW-1133">Transmembrane helix</keyword>
<dbReference type="AlphaFoldDB" id="A0AAW0DGU2"/>
<evidence type="ECO:0000313" key="2">
    <source>
        <dbReference type="EMBL" id="KAK7052040.1"/>
    </source>
</evidence>
<feature type="transmembrane region" description="Helical" evidence="1">
    <location>
        <begin position="675"/>
        <end position="696"/>
    </location>
</feature>
<feature type="transmembrane region" description="Helical" evidence="1">
    <location>
        <begin position="562"/>
        <end position="580"/>
    </location>
</feature>